<evidence type="ECO:0000256" key="2">
    <source>
        <dbReference type="ARBA" id="ARBA00022898"/>
    </source>
</evidence>
<dbReference type="SUPFAM" id="SSF51419">
    <property type="entry name" value="PLP-binding barrel"/>
    <property type="match status" value="1"/>
</dbReference>
<evidence type="ECO:0000313" key="5">
    <source>
        <dbReference type="EMBL" id="MDN4120082.1"/>
    </source>
</evidence>
<keyword evidence="6" id="KW-1185">Reference proteome</keyword>
<evidence type="ECO:0000259" key="4">
    <source>
        <dbReference type="SMART" id="SM01005"/>
    </source>
</evidence>
<evidence type="ECO:0000256" key="1">
    <source>
        <dbReference type="ARBA" id="ARBA00001933"/>
    </source>
</evidence>
<dbReference type="Gene3D" id="2.40.37.10">
    <property type="entry name" value="Lyase, Ornithine Decarboxylase, Chain A, domain 1"/>
    <property type="match status" value="1"/>
</dbReference>
<dbReference type="Proteomes" id="UP001168613">
    <property type="component" value="Unassembled WGS sequence"/>
</dbReference>
<dbReference type="NCBIfam" id="TIGR00492">
    <property type="entry name" value="alr"/>
    <property type="match status" value="1"/>
</dbReference>
<comment type="cofactor">
    <cofactor evidence="1">
        <name>pyridoxal 5'-phosphate</name>
        <dbReference type="ChEBI" id="CHEBI:597326"/>
    </cofactor>
</comment>
<dbReference type="InterPro" id="IPR011079">
    <property type="entry name" value="Ala_racemase_C"/>
</dbReference>
<dbReference type="Pfam" id="PF01168">
    <property type="entry name" value="Ala_racemase_N"/>
    <property type="match status" value="1"/>
</dbReference>
<evidence type="ECO:0000256" key="3">
    <source>
        <dbReference type="ARBA" id="ARBA00023235"/>
    </source>
</evidence>
<dbReference type="PANTHER" id="PTHR30511">
    <property type="entry name" value="ALANINE RACEMASE"/>
    <property type="match status" value="1"/>
</dbReference>
<dbReference type="GO" id="GO:0008784">
    <property type="term" value="F:alanine racemase activity"/>
    <property type="evidence" value="ECO:0007669"/>
    <property type="project" value="UniProtKB-EC"/>
</dbReference>
<dbReference type="Pfam" id="PF00842">
    <property type="entry name" value="Ala_racemase_C"/>
    <property type="match status" value="1"/>
</dbReference>
<dbReference type="InterPro" id="IPR029066">
    <property type="entry name" value="PLP-binding_barrel"/>
</dbReference>
<comment type="caution">
    <text evidence="5">The sequence shown here is derived from an EMBL/GenBank/DDBJ whole genome shotgun (WGS) entry which is preliminary data.</text>
</comment>
<gene>
    <name evidence="5" type="primary">alr</name>
    <name evidence="5" type="ORF">LMS43_02145</name>
</gene>
<dbReference type="InterPro" id="IPR000821">
    <property type="entry name" value="Ala_racemase"/>
</dbReference>
<dbReference type="SUPFAM" id="SSF50621">
    <property type="entry name" value="Alanine racemase C-terminal domain-like"/>
    <property type="match status" value="1"/>
</dbReference>
<dbReference type="EC" id="5.1.1.1" evidence="5"/>
<sequence>MPATPNTTGLPTLLLNAPTLLIRPKAISTNLAALRAHVHAYAGSAAPRLWAVLKADAYGHGLVPTLSAVGLADGVAVGSLAELYDCRAAGWTKPILLLGLEQDVLPLADPSIGQVHFVLHDEAQIHTLAQLPPHLDLHIWLRHAGQLNFSGLKGQAYAQAYQQLQVLLKRKIIAGLGHLQHYAYAEDPVRLQNERAAILELQKALPGPLCTENSSALLASPQFAAHTQWVRSGVALYGINPLPGPSPIDLQAAMTLRAPLIAIQTLAPNEHLGYQASYTSPHRRRVGIVHCGYGFGYPRQIGSGCPCAVDGKASVILGRVSMDTLCVDLHHLPHARVGSQVSLWGEHGIHIEDVAACAGTIAAQLCTGLTARVQRHYLP</sequence>
<dbReference type="EMBL" id="JAJHNU010000001">
    <property type="protein sequence ID" value="MDN4120082.1"/>
    <property type="molecule type" value="Genomic_DNA"/>
</dbReference>
<evidence type="ECO:0000313" key="6">
    <source>
        <dbReference type="Proteomes" id="UP001168613"/>
    </source>
</evidence>
<feature type="domain" description="Alanine racemase C-terminal" evidence="4">
    <location>
        <begin position="253"/>
        <end position="378"/>
    </location>
</feature>
<reference evidence="5" key="1">
    <citation type="submission" date="2021-11" db="EMBL/GenBank/DDBJ databases">
        <title>Draft genome sequence of Alcaligenes endophyticus type strain CCUG 75668T.</title>
        <authorList>
            <person name="Salva-Serra F."/>
            <person name="Duran R.E."/>
            <person name="Seeger M."/>
            <person name="Moore E.R.B."/>
            <person name="Jaen-Luchoro D."/>
        </authorList>
    </citation>
    <scope>NUCLEOTIDE SEQUENCE</scope>
    <source>
        <strain evidence="5">CCUG 75668</strain>
    </source>
</reference>
<name>A0ABT8EFP7_9BURK</name>
<organism evidence="5 6">
    <name type="scientific">Alcaligenes endophyticus</name>
    <dbReference type="NCBI Taxonomy" id="1929088"/>
    <lineage>
        <taxon>Bacteria</taxon>
        <taxon>Pseudomonadati</taxon>
        <taxon>Pseudomonadota</taxon>
        <taxon>Betaproteobacteria</taxon>
        <taxon>Burkholderiales</taxon>
        <taxon>Alcaligenaceae</taxon>
        <taxon>Alcaligenes</taxon>
    </lineage>
</organism>
<protein>
    <submittedName>
        <fullName evidence="5">Alanine racemase</fullName>
        <ecNumber evidence="5">5.1.1.1</ecNumber>
    </submittedName>
</protein>
<dbReference type="PANTHER" id="PTHR30511:SF0">
    <property type="entry name" value="ALANINE RACEMASE, CATABOLIC-RELATED"/>
    <property type="match status" value="1"/>
</dbReference>
<dbReference type="InterPro" id="IPR020622">
    <property type="entry name" value="Ala_racemase_pyridoxalP-BS"/>
</dbReference>
<dbReference type="SMART" id="SM01005">
    <property type="entry name" value="Ala_racemase_C"/>
    <property type="match status" value="1"/>
</dbReference>
<keyword evidence="3 5" id="KW-0413">Isomerase</keyword>
<dbReference type="RefSeq" id="WP_266122582.1">
    <property type="nucleotide sequence ID" value="NZ_JAJHNU010000001.1"/>
</dbReference>
<dbReference type="InterPro" id="IPR009006">
    <property type="entry name" value="Ala_racemase/Decarboxylase_C"/>
</dbReference>
<dbReference type="Gene3D" id="3.20.20.10">
    <property type="entry name" value="Alanine racemase"/>
    <property type="match status" value="1"/>
</dbReference>
<dbReference type="PROSITE" id="PS00395">
    <property type="entry name" value="ALANINE_RACEMASE"/>
    <property type="match status" value="1"/>
</dbReference>
<accession>A0ABT8EFP7</accession>
<dbReference type="PRINTS" id="PR00992">
    <property type="entry name" value="ALARACEMASE"/>
</dbReference>
<proteinExistence type="predicted"/>
<keyword evidence="2" id="KW-0663">Pyridoxal phosphate</keyword>
<dbReference type="InterPro" id="IPR001608">
    <property type="entry name" value="Ala_racemase_N"/>
</dbReference>